<name>A0A4U5P152_STECR</name>
<accession>A0A4U5P152</accession>
<proteinExistence type="predicted"/>
<reference evidence="1 2" key="2">
    <citation type="journal article" date="2019" name="G3 (Bethesda)">
        <title>Hybrid Assembly of the Genome of the Entomopathogenic Nematode Steinernema carpocapsae Identifies the X-Chromosome.</title>
        <authorList>
            <person name="Serra L."/>
            <person name="Macchietto M."/>
            <person name="Macias-Munoz A."/>
            <person name="McGill C.J."/>
            <person name="Rodriguez I.M."/>
            <person name="Rodriguez B."/>
            <person name="Murad R."/>
            <person name="Mortazavi A."/>
        </authorList>
    </citation>
    <scope>NUCLEOTIDE SEQUENCE [LARGE SCALE GENOMIC DNA]</scope>
    <source>
        <strain evidence="1 2">ALL</strain>
    </source>
</reference>
<evidence type="ECO:0000313" key="1">
    <source>
        <dbReference type="EMBL" id="TKR89688.1"/>
    </source>
</evidence>
<comment type="caution">
    <text evidence="1">The sequence shown here is derived from an EMBL/GenBank/DDBJ whole genome shotgun (WGS) entry which is preliminary data.</text>
</comment>
<dbReference type="AlphaFoldDB" id="A0A4U5P152"/>
<keyword evidence="2" id="KW-1185">Reference proteome</keyword>
<organism evidence="1 2">
    <name type="scientific">Steinernema carpocapsae</name>
    <name type="common">Entomopathogenic nematode</name>
    <dbReference type="NCBI Taxonomy" id="34508"/>
    <lineage>
        <taxon>Eukaryota</taxon>
        <taxon>Metazoa</taxon>
        <taxon>Ecdysozoa</taxon>
        <taxon>Nematoda</taxon>
        <taxon>Chromadorea</taxon>
        <taxon>Rhabditida</taxon>
        <taxon>Tylenchina</taxon>
        <taxon>Panagrolaimomorpha</taxon>
        <taxon>Strongyloidoidea</taxon>
        <taxon>Steinernematidae</taxon>
        <taxon>Steinernema</taxon>
    </lineage>
</organism>
<dbReference type="EMBL" id="AZBU02000003">
    <property type="protein sequence ID" value="TKR89688.1"/>
    <property type="molecule type" value="Genomic_DNA"/>
</dbReference>
<sequence>MGAHRNYGGTCVLLHVAVERMKFAGLKLQQKRSQNCKYSDIVNKLLNNQKQPYETTIQIKLKNLRYENRTTQCDE</sequence>
<reference evidence="1 2" key="1">
    <citation type="journal article" date="2015" name="Genome Biol.">
        <title>Comparative genomics of Steinernema reveals deeply conserved gene regulatory networks.</title>
        <authorList>
            <person name="Dillman A.R."/>
            <person name="Macchietto M."/>
            <person name="Porter C.F."/>
            <person name="Rogers A."/>
            <person name="Williams B."/>
            <person name="Antoshechkin I."/>
            <person name="Lee M.M."/>
            <person name="Goodwin Z."/>
            <person name="Lu X."/>
            <person name="Lewis E.E."/>
            <person name="Goodrich-Blair H."/>
            <person name="Stock S.P."/>
            <person name="Adams B.J."/>
            <person name="Sternberg P.W."/>
            <person name="Mortazavi A."/>
        </authorList>
    </citation>
    <scope>NUCLEOTIDE SEQUENCE [LARGE SCALE GENOMIC DNA]</scope>
    <source>
        <strain evidence="1 2">ALL</strain>
    </source>
</reference>
<gene>
    <name evidence="1" type="ORF">L596_013752</name>
</gene>
<dbReference type="Proteomes" id="UP000298663">
    <property type="component" value="Unassembled WGS sequence"/>
</dbReference>
<protein>
    <submittedName>
        <fullName evidence="1">Uncharacterized protein</fullName>
    </submittedName>
</protein>
<evidence type="ECO:0000313" key="2">
    <source>
        <dbReference type="Proteomes" id="UP000298663"/>
    </source>
</evidence>